<protein>
    <submittedName>
        <fullName evidence="1">Uncharacterized protein</fullName>
    </submittedName>
</protein>
<dbReference type="InParanoid" id="A0A1Y5SEM8"/>
<evidence type="ECO:0000313" key="1">
    <source>
        <dbReference type="EMBL" id="SLN36264.1"/>
    </source>
</evidence>
<dbReference type="AlphaFoldDB" id="A0A1Y5SEM8"/>
<accession>A0A1Y5SEM8</accession>
<organism evidence="1 2">
    <name type="scientific">Oceanibacterium hippocampi</name>
    <dbReference type="NCBI Taxonomy" id="745714"/>
    <lineage>
        <taxon>Bacteria</taxon>
        <taxon>Pseudomonadati</taxon>
        <taxon>Pseudomonadota</taxon>
        <taxon>Alphaproteobacteria</taxon>
        <taxon>Sneathiellales</taxon>
        <taxon>Sneathiellaceae</taxon>
        <taxon>Oceanibacterium</taxon>
    </lineage>
</organism>
<proteinExistence type="predicted"/>
<dbReference type="OrthoDB" id="7597200at2"/>
<sequence length="69" mass="7190">MTATTELRTATPSRRRLLVIALVAAGLAVVVLANIHLVYTAVTSQPDCVEHLKATDGTAGSFRAAKPAC</sequence>
<evidence type="ECO:0000313" key="2">
    <source>
        <dbReference type="Proteomes" id="UP000193200"/>
    </source>
</evidence>
<dbReference type="Proteomes" id="UP000193200">
    <property type="component" value="Unassembled WGS sequence"/>
</dbReference>
<gene>
    <name evidence="1" type="ORF">OCH7691_01457</name>
</gene>
<dbReference type="EMBL" id="FWFR01000001">
    <property type="protein sequence ID" value="SLN36264.1"/>
    <property type="molecule type" value="Genomic_DNA"/>
</dbReference>
<dbReference type="RefSeq" id="WP_085882669.1">
    <property type="nucleotide sequence ID" value="NZ_FWFR01000001.1"/>
</dbReference>
<keyword evidence="2" id="KW-1185">Reference proteome</keyword>
<name>A0A1Y5SEM8_9PROT</name>
<reference evidence="1 2" key="1">
    <citation type="submission" date="2017-03" db="EMBL/GenBank/DDBJ databases">
        <authorList>
            <person name="Afonso C.L."/>
            <person name="Miller P.J."/>
            <person name="Scott M.A."/>
            <person name="Spackman E."/>
            <person name="Goraichik I."/>
            <person name="Dimitrov K.M."/>
            <person name="Suarez D.L."/>
            <person name="Swayne D.E."/>
        </authorList>
    </citation>
    <scope>NUCLEOTIDE SEQUENCE [LARGE SCALE GENOMIC DNA]</scope>
    <source>
        <strain evidence="1 2">CECT 7691</strain>
    </source>
</reference>